<proteinExistence type="inferred from homology"/>
<dbReference type="NCBIfam" id="TIGR00690">
    <property type="entry name" value="rpoZ"/>
    <property type="match status" value="1"/>
</dbReference>
<dbReference type="EMBL" id="AP019697">
    <property type="protein sequence ID" value="BBK24988.1"/>
    <property type="molecule type" value="Genomic_DNA"/>
</dbReference>
<evidence type="ECO:0000256" key="2">
    <source>
        <dbReference type="ARBA" id="ARBA00012418"/>
    </source>
</evidence>
<evidence type="ECO:0000256" key="6">
    <source>
        <dbReference type="ARBA" id="ARBA00022695"/>
    </source>
</evidence>
<evidence type="ECO:0000256" key="5">
    <source>
        <dbReference type="ARBA" id="ARBA00022679"/>
    </source>
</evidence>
<dbReference type="Gene3D" id="3.90.940.10">
    <property type="match status" value="1"/>
</dbReference>
<dbReference type="InterPro" id="IPR006110">
    <property type="entry name" value="Pol_omega/Rpo6/RPB6"/>
</dbReference>
<dbReference type="SUPFAM" id="SSF63562">
    <property type="entry name" value="RPB6/omega subunit-like"/>
    <property type="match status" value="1"/>
</dbReference>
<evidence type="ECO:0000256" key="3">
    <source>
        <dbReference type="ARBA" id="ARBA00013725"/>
    </source>
</evidence>
<dbReference type="Pfam" id="PF01192">
    <property type="entry name" value="RNA_pol_Rpb6"/>
    <property type="match status" value="1"/>
</dbReference>
<comment type="catalytic activity">
    <reaction evidence="9 10">
        <text>RNA(n) + a ribonucleoside 5'-triphosphate = RNA(n+1) + diphosphate</text>
        <dbReference type="Rhea" id="RHEA:21248"/>
        <dbReference type="Rhea" id="RHEA-COMP:14527"/>
        <dbReference type="Rhea" id="RHEA-COMP:17342"/>
        <dbReference type="ChEBI" id="CHEBI:33019"/>
        <dbReference type="ChEBI" id="CHEBI:61557"/>
        <dbReference type="ChEBI" id="CHEBI:140395"/>
        <dbReference type="EC" id="2.7.7.6"/>
    </reaction>
</comment>
<evidence type="ECO:0000313" key="12">
    <source>
        <dbReference type="Proteomes" id="UP000320585"/>
    </source>
</evidence>
<sequence length="66" mass="7326">MMCYPSIDSLIKKVDSKYTLVTLAAQRARELTDGQPALIPNAADKKTVTIALEEIYNSKITYSFGK</sequence>
<keyword evidence="6 10" id="KW-0548">Nucleotidyltransferase</keyword>
<dbReference type="PANTHER" id="PTHR34476:SF1">
    <property type="entry name" value="DNA-DIRECTED RNA POLYMERASE SUBUNIT OMEGA"/>
    <property type="match status" value="1"/>
</dbReference>
<organism evidence="11 12">
    <name type="scientific">Dialister hominis</name>
    <dbReference type="NCBI Taxonomy" id="2582419"/>
    <lineage>
        <taxon>Bacteria</taxon>
        <taxon>Bacillati</taxon>
        <taxon>Bacillota</taxon>
        <taxon>Negativicutes</taxon>
        <taxon>Veillonellales</taxon>
        <taxon>Veillonellaceae</taxon>
        <taxon>Dialister</taxon>
    </lineage>
</organism>
<dbReference type="EC" id="2.7.7.6" evidence="2 10"/>
<dbReference type="InterPro" id="IPR036161">
    <property type="entry name" value="RPB6/omega-like_sf"/>
</dbReference>
<dbReference type="GeneID" id="92716136"/>
<evidence type="ECO:0000256" key="7">
    <source>
        <dbReference type="ARBA" id="ARBA00023163"/>
    </source>
</evidence>
<dbReference type="GO" id="GO:0003899">
    <property type="term" value="F:DNA-directed RNA polymerase activity"/>
    <property type="evidence" value="ECO:0007669"/>
    <property type="project" value="UniProtKB-UniRule"/>
</dbReference>
<comment type="subunit">
    <text evidence="10">The RNAP catalytic core consists of 2 alpha, 1 beta, 1 beta' and 1 omega subunit. When a sigma factor is associated with the core the holoenzyme is formed, which can initiate transcription.</text>
</comment>
<comment type="function">
    <text evidence="10">Promotes RNA polymerase assembly. Latches the N- and C-terminal regions of the beta' subunit thereby facilitating its interaction with the beta and alpha subunits.</text>
</comment>
<keyword evidence="12" id="KW-1185">Reference proteome</keyword>
<dbReference type="GO" id="GO:0006351">
    <property type="term" value="P:DNA-templated transcription"/>
    <property type="evidence" value="ECO:0007669"/>
    <property type="project" value="UniProtKB-UniRule"/>
</dbReference>
<evidence type="ECO:0000256" key="4">
    <source>
        <dbReference type="ARBA" id="ARBA00022478"/>
    </source>
</evidence>
<evidence type="ECO:0000256" key="1">
    <source>
        <dbReference type="ARBA" id="ARBA00006711"/>
    </source>
</evidence>
<dbReference type="PANTHER" id="PTHR34476">
    <property type="entry name" value="DNA-DIRECTED RNA POLYMERASE SUBUNIT OMEGA"/>
    <property type="match status" value="1"/>
</dbReference>
<evidence type="ECO:0000256" key="10">
    <source>
        <dbReference type="HAMAP-Rule" id="MF_00366"/>
    </source>
</evidence>
<dbReference type="KEGG" id="dho:Dia5BBH33_09230"/>
<dbReference type="HAMAP" id="MF_00366">
    <property type="entry name" value="RNApol_bact_RpoZ"/>
    <property type="match status" value="1"/>
</dbReference>
<dbReference type="RefSeq" id="WP_022382245.1">
    <property type="nucleotide sequence ID" value="NZ_AP019697.1"/>
</dbReference>
<name>A0A8E3ZJM2_9FIRM</name>
<dbReference type="SMART" id="SM01409">
    <property type="entry name" value="RNA_pol_Rpb6"/>
    <property type="match status" value="1"/>
</dbReference>
<keyword evidence="4 10" id="KW-0240">DNA-directed RNA polymerase</keyword>
<dbReference type="Proteomes" id="UP000320585">
    <property type="component" value="Chromosome"/>
</dbReference>
<evidence type="ECO:0000256" key="8">
    <source>
        <dbReference type="ARBA" id="ARBA00029924"/>
    </source>
</evidence>
<dbReference type="AlphaFoldDB" id="A0A8E3ZJM2"/>
<protein>
    <recommendedName>
        <fullName evidence="3 10">DNA-directed RNA polymerase subunit omega</fullName>
        <shortName evidence="10">RNAP omega subunit</shortName>
        <ecNumber evidence="2 10">2.7.7.6</ecNumber>
    </recommendedName>
    <alternativeName>
        <fullName evidence="10">RNA polymerase omega subunit</fullName>
    </alternativeName>
    <alternativeName>
        <fullName evidence="8 10">Transcriptase subunit omega</fullName>
    </alternativeName>
</protein>
<gene>
    <name evidence="10 11" type="primary">rpoZ</name>
    <name evidence="11" type="ORF">Dia5BBH33_09230</name>
</gene>
<accession>A0A8E3ZJM2</accession>
<evidence type="ECO:0000256" key="9">
    <source>
        <dbReference type="ARBA" id="ARBA00048552"/>
    </source>
</evidence>
<keyword evidence="7 10" id="KW-0804">Transcription</keyword>
<keyword evidence="5 10" id="KW-0808">Transferase</keyword>
<dbReference type="GO" id="GO:0000428">
    <property type="term" value="C:DNA-directed RNA polymerase complex"/>
    <property type="evidence" value="ECO:0007669"/>
    <property type="project" value="UniProtKB-KW"/>
</dbReference>
<evidence type="ECO:0000313" key="11">
    <source>
        <dbReference type="EMBL" id="BBK24988.1"/>
    </source>
</evidence>
<comment type="similarity">
    <text evidence="1 10">Belongs to the RNA polymerase subunit omega family.</text>
</comment>
<reference evidence="12" key="1">
    <citation type="submission" date="2019-05" db="EMBL/GenBank/DDBJ databases">
        <title>Complete genome sequencing of Dialister sp. strain 5BBH33.</title>
        <authorList>
            <person name="Sakamoto M."/>
            <person name="Murakami T."/>
            <person name="Mori H."/>
        </authorList>
    </citation>
    <scope>NUCLEOTIDE SEQUENCE [LARGE SCALE GENOMIC DNA]</scope>
    <source>
        <strain evidence="12">5BBH33</strain>
    </source>
</reference>
<dbReference type="InterPro" id="IPR003716">
    <property type="entry name" value="DNA-dir_RNA_pol_omega"/>
</dbReference>
<dbReference type="GO" id="GO:0003677">
    <property type="term" value="F:DNA binding"/>
    <property type="evidence" value="ECO:0007669"/>
    <property type="project" value="UniProtKB-UniRule"/>
</dbReference>